<protein>
    <submittedName>
        <fullName evidence="2">Uncharacterized protein</fullName>
    </submittedName>
</protein>
<organism evidence="2 3">
    <name type="scientific">Boletus reticuloceps</name>
    <dbReference type="NCBI Taxonomy" id="495285"/>
    <lineage>
        <taxon>Eukaryota</taxon>
        <taxon>Fungi</taxon>
        <taxon>Dikarya</taxon>
        <taxon>Basidiomycota</taxon>
        <taxon>Agaricomycotina</taxon>
        <taxon>Agaricomycetes</taxon>
        <taxon>Agaricomycetidae</taxon>
        <taxon>Boletales</taxon>
        <taxon>Boletineae</taxon>
        <taxon>Boletaceae</taxon>
        <taxon>Boletoideae</taxon>
        <taxon>Boletus</taxon>
    </lineage>
</organism>
<gene>
    <name evidence="2" type="ORF">JVT61DRAFT_7456</name>
</gene>
<name>A0A8I2YIW4_9AGAM</name>
<sequence>MNQPAGICYASSWMEDQGSLYRLHPDEPLDPQGHNTPDHLSEPGFPSEPDADYQPHFLSSSPPYIDGWYDDAGIGIDEPGDIQMDMESFNGQAQAEQKYTEMYQGCSNAFPGSSTFMQWFWQDKHTEKRRENLYFPFASSNEWQFVSWCLRSGLSMAAIDSLLSLNVVSDGYFCFTTGC</sequence>
<reference evidence="2" key="1">
    <citation type="submission" date="2021-03" db="EMBL/GenBank/DDBJ databases">
        <title>Evolutionary innovations through gain and loss of genes in the ectomycorrhizal Boletales.</title>
        <authorList>
            <person name="Wu G."/>
            <person name="Miyauchi S."/>
            <person name="Morin E."/>
            <person name="Yang Z.-L."/>
            <person name="Xu J."/>
            <person name="Martin F.M."/>
        </authorList>
    </citation>
    <scope>NUCLEOTIDE SEQUENCE</scope>
    <source>
        <strain evidence="2">BR01</strain>
    </source>
</reference>
<feature type="region of interest" description="Disordered" evidence="1">
    <location>
        <begin position="21"/>
        <end position="51"/>
    </location>
</feature>
<comment type="caution">
    <text evidence="2">The sequence shown here is derived from an EMBL/GenBank/DDBJ whole genome shotgun (WGS) entry which is preliminary data.</text>
</comment>
<dbReference type="Proteomes" id="UP000683000">
    <property type="component" value="Unassembled WGS sequence"/>
</dbReference>
<evidence type="ECO:0000313" key="2">
    <source>
        <dbReference type="EMBL" id="KAG6372690.1"/>
    </source>
</evidence>
<proteinExistence type="predicted"/>
<dbReference type="AlphaFoldDB" id="A0A8I2YIW4"/>
<dbReference type="OrthoDB" id="2688832at2759"/>
<keyword evidence="3" id="KW-1185">Reference proteome</keyword>
<evidence type="ECO:0000313" key="3">
    <source>
        <dbReference type="Proteomes" id="UP000683000"/>
    </source>
</evidence>
<dbReference type="EMBL" id="JAGFBS010000026">
    <property type="protein sequence ID" value="KAG6372690.1"/>
    <property type="molecule type" value="Genomic_DNA"/>
</dbReference>
<evidence type="ECO:0000256" key="1">
    <source>
        <dbReference type="SAM" id="MobiDB-lite"/>
    </source>
</evidence>
<accession>A0A8I2YIW4</accession>